<reference evidence="6" key="1">
    <citation type="journal article" date="2011" name="Genome Biol.">
        <title>Comparative genomics of the social amoebae Dictyostelium discoideum and Dictyostelium purpureum.</title>
        <authorList>
            <consortium name="US DOE Joint Genome Institute (JGI-PGF)"/>
            <person name="Sucgang R."/>
            <person name="Kuo A."/>
            <person name="Tian X."/>
            <person name="Salerno W."/>
            <person name="Parikh A."/>
            <person name="Feasley C.L."/>
            <person name="Dalin E."/>
            <person name="Tu H."/>
            <person name="Huang E."/>
            <person name="Barry K."/>
            <person name="Lindquist E."/>
            <person name="Shapiro H."/>
            <person name="Bruce D."/>
            <person name="Schmutz J."/>
            <person name="Salamov A."/>
            <person name="Fey P."/>
            <person name="Gaudet P."/>
            <person name="Anjard C."/>
            <person name="Babu M.M."/>
            <person name="Basu S."/>
            <person name="Bushmanova Y."/>
            <person name="van der Wel H."/>
            <person name="Katoh-Kurasawa M."/>
            <person name="Dinh C."/>
            <person name="Coutinho P.M."/>
            <person name="Saito T."/>
            <person name="Elias M."/>
            <person name="Schaap P."/>
            <person name="Kay R.R."/>
            <person name="Henrissat B."/>
            <person name="Eichinger L."/>
            <person name="Rivero F."/>
            <person name="Putnam N.H."/>
            <person name="West C.M."/>
            <person name="Loomis W.F."/>
            <person name="Chisholm R.L."/>
            <person name="Shaulsky G."/>
            <person name="Strassmann J.E."/>
            <person name="Queller D.C."/>
            <person name="Kuspa A."/>
            <person name="Grigoriev I.V."/>
        </authorList>
    </citation>
    <scope>NUCLEOTIDE SEQUENCE [LARGE SCALE GENOMIC DNA]</scope>
    <source>
        <strain evidence="6">QSDP1</strain>
    </source>
</reference>
<dbReference type="KEGG" id="dpp:DICPUDRAFT_10564"/>
<sequence length="142" mass="16102">VYLNVYDLHQINGFGYYVGLGAFHTGVEVNTENGEDIEYCFGGHSFSFSGMFEIKPKTATGVKFRESIYMGEFKMTSKDFQELVDAIADDFSGLSYHPLKKNCNTFSEEFIKRLLNKDVPGYINRLAHIGNYFSCVLPSTFN</sequence>
<dbReference type="OMA" id="PLEGCRW"/>
<keyword evidence="3" id="KW-0378">Hydrolase</keyword>
<dbReference type="PANTHER" id="PTHR12378:SF80">
    <property type="entry name" value="IP06716P-RELATED"/>
    <property type="match status" value="1"/>
</dbReference>
<evidence type="ECO:0000259" key="4">
    <source>
        <dbReference type="PROSITE" id="PS51858"/>
    </source>
</evidence>
<dbReference type="PROSITE" id="PS51858">
    <property type="entry name" value="PPPDE"/>
    <property type="match status" value="1"/>
</dbReference>
<accession>F1A215</accession>
<dbReference type="InterPro" id="IPR042266">
    <property type="entry name" value="PPPDE_sf"/>
</dbReference>
<evidence type="ECO:0000256" key="2">
    <source>
        <dbReference type="ARBA" id="ARBA00022670"/>
    </source>
</evidence>
<evidence type="ECO:0000256" key="3">
    <source>
        <dbReference type="ARBA" id="ARBA00022801"/>
    </source>
</evidence>
<dbReference type="Proteomes" id="UP000001064">
    <property type="component" value="Unassembled WGS sequence"/>
</dbReference>
<proteinExistence type="inferred from homology"/>
<dbReference type="EMBL" id="GL871394">
    <property type="protein sequence ID" value="EGC29765.1"/>
    <property type="molecule type" value="Genomic_DNA"/>
</dbReference>
<keyword evidence="6" id="KW-1185">Reference proteome</keyword>
<feature type="non-terminal residue" evidence="5">
    <location>
        <position position="1"/>
    </location>
</feature>
<dbReference type="AlphaFoldDB" id="F1A215"/>
<comment type="similarity">
    <text evidence="1">Belongs to the DeSI family.</text>
</comment>
<name>F1A215_DICPU</name>
<dbReference type="RefSeq" id="XP_003293711.1">
    <property type="nucleotide sequence ID" value="XM_003293663.1"/>
</dbReference>
<dbReference type="GeneID" id="10505027"/>
<dbReference type="InterPro" id="IPR008580">
    <property type="entry name" value="PPPDE_dom"/>
</dbReference>
<dbReference type="PANTHER" id="PTHR12378">
    <property type="entry name" value="DESUMOYLATING ISOPEPTIDASE"/>
    <property type="match status" value="1"/>
</dbReference>
<dbReference type="SMART" id="SM01179">
    <property type="entry name" value="DUF862"/>
    <property type="match status" value="1"/>
</dbReference>
<evidence type="ECO:0000313" key="5">
    <source>
        <dbReference type="EMBL" id="EGC29765.1"/>
    </source>
</evidence>
<evidence type="ECO:0000256" key="1">
    <source>
        <dbReference type="ARBA" id="ARBA00008140"/>
    </source>
</evidence>
<dbReference type="Pfam" id="PF05903">
    <property type="entry name" value="Peptidase_C97"/>
    <property type="match status" value="1"/>
</dbReference>
<dbReference type="GO" id="GO:0006508">
    <property type="term" value="P:proteolysis"/>
    <property type="evidence" value="ECO:0007669"/>
    <property type="project" value="UniProtKB-KW"/>
</dbReference>
<keyword evidence="2" id="KW-0645">Protease</keyword>
<feature type="non-terminal residue" evidence="5">
    <location>
        <position position="142"/>
    </location>
</feature>
<dbReference type="Gene3D" id="3.90.1720.30">
    <property type="entry name" value="PPPDE domains"/>
    <property type="match status" value="1"/>
</dbReference>
<gene>
    <name evidence="5" type="ORF">DICPUDRAFT_10564</name>
</gene>
<dbReference type="STRING" id="5786.F1A215"/>
<dbReference type="OrthoDB" id="412286at2759"/>
<evidence type="ECO:0000313" key="6">
    <source>
        <dbReference type="Proteomes" id="UP000001064"/>
    </source>
</evidence>
<dbReference type="InParanoid" id="F1A215"/>
<dbReference type="eggNOG" id="KOG0324">
    <property type="taxonomic scope" value="Eukaryota"/>
</dbReference>
<feature type="domain" description="PPPDE" evidence="4">
    <location>
        <begin position="1"/>
        <end position="141"/>
    </location>
</feature>
<dbReference type="VEuPathDB" id="AmoebaDB:DICPUDRAFT_10564"/>
<organism evidence="5 6">
    <name type="scientific">Dictyostelium purpureum</name>
    <name type="common">Slime mold</name>
    <dbReference type="NCBI Taxonomy" id="5786"/>
    <lineage>
        <taxon>Eukaryota</taxon>
        <taxon>Amoebozoa</taxon>
        <taxon>Evosea</taxon>
        <taxon>Eumycetozoa</taxon>
        <taxon>Dictyostelia</taxon>
        <taxon>Dictyosteliales</taxon>
        <taxon>Dictyosteliaceae</taxon>
        <taxon>Dictyostelium</taxon>
    </lineage>
</organism>
<dbReference type="GO" id="GO:0101005">
    <property type="term" value="F:deubiquitinase activity"/>
    <property type="evidence" value="ECO:0000318"/>
    <property type="project" value="GO_Central"/>
</dbReference>
<protein>
    <recommendedName>
        <fullName evidence="4">PPPDE domain-containing protein</fullName>
    </recommendedName>
</protein>